<keyword evidence="1" id="KW-0732">Signal</keyword>
<name>A0A9X3MWK9_9ACTN</name>
<keyword evidence="3" id="KW-1185">Reference proteome</keyword>
<dbReference type="RefSeq" id="WP_270043309.1">
    <property type="nucleotide sequence ID" value="NZ_JAPDOD010000030.1"/>
</dbReference>
<comment type="caution">
    <text evidence="2">The sequence shown here is derived from an EMBL/GenBank/DDBJ whole genome shotgun (WGS) entry which is preliminary data.</text>
</comment>
<dbReference type="EMBL" id="JAPDOD010000030">
    <property type="protein sequence ID" value="MDA0164059.1"/>
    <property type="molecule type" value="Genomic_DNA"/>
</dbReference>
<feature type="signal peptide" evidence="1">
    <location>
        <begin position="1"/>
        <end position="24"/>
    </location>
</feature>
<sequence length="114" mass="11417">MHFKLTTSVLVASLVAVSPAAALASTDGPPNRIDAASHARTMHSLAVLHEQLDARAEAIAAPAKTAPATTTRIVTVSEGFSWVDGAIGAGVTAAVLLAAAGAQAARRLPSTTAH</sequence>
<feature type="chain" id="PRO_5040813263" description="PDGLE domain-containing protein" evidence="1">
    <location>
        <begin position="25"/>
        <end position="114"/>
    </location>
</feature>
<organism evidence="2 3">
    <name type="scientific">Solirubrobacter ginsenosidimutans</name>
    <dbReference type="NCBI Taxonomy" id="490573"/>
    <lineage>
        <taxon>Bacteria</taxon>
        <taxon>Bacillati</taxon>
        <taxon>Actinomycetota</taxon>
        <taxon>Thermoleophilia</taxon>
        <taxon>Solirubrobacterales</taxon>
        <taxon>Solirubrobacteraceae</taxon>
        <taxon>Solirubrobacter</taxon>
    </lineage>
</organism>
<reference evidence="2" key="1">
    <citation type="submission" date="2022-10" db="EMBL/GenBank/DDBJ databases">
        <title>The WGS of Solirubrobacter ginsenosidimutans DSM 21036.</title>
        <authorList>
            <person name="Jiang Z."/>
        </authorList>
    </citation>
    <scope>NUCLEOTIDE SEQUENCE</scope>
    <source>
        <strain evidence="2">DSM 21036</strain>
    </source>
</reference>
<evidence type="ECO:0000313" key="3">
    <source>
        <dbReference type="Proteomes" id="UP001149140"/>
    </source>
</evidence>
<protein>
    <recommendedName>
        <fullName evidence="4">PDGLE domain-containing protein</fullName>
    </recommendedName>
</protein>
<evidence type="ECO:0000256" key="1">
    <source>
        <dbReference type="SAM" id="SignalP"/>
    </source>
</evidence>
<dbReference type="Proteomes" id="UP001149140">
    <property type="component" value="Unassembled WGS sequence"/>
</dbReference>
<accession>A0A9X3MWK9</accession>
<evidence type="ECO:0008006" key="4">
    <source>
        <dbReference type="Google" id="ProtNLM"/>
    </source>
</evidence>
<evidence type="ECO:0000313" key="2">
    <source>
        <dbReference type="EMBL" id="MDA0164059.1"/>
    </source>
</evidence>
<proteinExistence type="predicted"/>
<dbReference type="AlphaFoldDB" id="A0A9X3MWK9"/>
<gene>
    <name evidence="2" type="ORF">OM076_27550</name>
</gene>